<feature type="signal peptide" evidence="1">
    <location>
        <begin position="1"/>
        <end position="25"/>
    </location>
</feature>
<evidence type="ECO:0000313" key="3">
    <source>
        <dbReference type="Proteomes" id="UP000078507"/>
    </source>
</evidence>
<accession>A0A178Y8Y7</accession>
<dbReference type="OrthoDB" id="8089890at2"/>
<sequence>MNKVSRRTVLALAAGGLASTGLAYAAMRSFSDLDMVRATLERYLGSLTITDDHLRAFMLEFRKRNPWDFPTEKLADASTLFERLRLADLARPLLPGDPARRLERFERLLLADFHLLTDYAWRKGPDDPITYSGSQHCVNPFANFESV</sequence>
<evidence type="ECO:0000313" key="2">
    <source>
        <dbReference type="EMBL" id="OAP43906.1"/>
    </source>
</evidence>
<comment type="caution">
    <text evidence="2">The sequence shown here is derived from an EMBL/GenBank/DDBJ whole genome shotgun (WGS) entry which is preliminary data.</text>
</comment>
<organism evidence="2 3">
    <name type="scientific">Sinorhizobium saheli</name>
    <dbReference type="NCBI Taxonomy" id="36856"/>
    <lineage>
        <taxon>Bacteria</taxon>
        <taxon>Pseudomonadati</taxon>
        <taxon>Pseudomonadota</taxon>
        <taxon>Alphaproteobacteria</taxon>
        <taxon>Hyphomicrobiales</taxon>
        <taxon>Rhizobiaceae</taxon>
        <taxon>Sinorhizobium/Ensifer group</taxon>
        <taxon>Sinorhizobium</taxon>
    </lineage>
</organism>
<keyword evidence="1" id="KW-0732">Signal</keyword>
<dbReference type="Proteomes" id="UP000078507">
    <property type="component" value="Unassembled WGS sequence"/>
</dbReference>
<dbReference type="AlphaFoldDB" id="A0A178Y8Y7"/>
<gene>
    <name evidence="2" type="ORF">ATB98_08480</name>
</gene>
<name>A0A178Y8Y7_SINSA</name>
<reference evidence="2 3" key="1">
    <citation type="submission" date="2015-11" db="EMBL/GenBank/DDBJ databases">
        <title>Ensifer anhuiense sp. nov., an effective nitrogen fixation bacterium with Glycine soja.</title>
        <authorList>
            <person name="Yan H."/>
            <person name="Chen W."/>
        </authorList>
    </citation>
    <scope>NUCLEOTIDE SEQUENCE [LARGE SCALE GENOMIC DNA]</scope>
    <source>
        <strain evidence="2 3">LMG 7837</strain>
    </source>
</reference>
<dbReference type="PROSITE" id="PS51318">
    <property type="entry name" value="TAT"/>
    <property type="match status" value="1"/>
</dbReference>
<dbReference type="InterPro" id="IPR006311">
    <property type="entry name" value="TAT_signal"/>
</dbReference>
<dbReference type="RefSeq" id="WP_066875821.1">
    <property type="nucleotide sequence ID" value="NZ_LNQB01000076.1"/>
</dbReference>
<dbReference type="STRING" id="36856.ATB98_08480"/>
<evidence type="ECO:0000256" key="1">
    <source>
        <dbReference type="SAM" id="SignalP"/>
    </source>
</evidence>
<protein>
    <submittedName>
        <fullName evidence="2">Uncharacterized protein</fullName>
    </submittedName>
</protein>
<feature type="chain" id="PRO_5008097672" evidence="1">
    <location>
        <begin position="26"/>
        <end position="147"/>
    </location>
</feature>
<dbReference type="EMBL" id="LNQB01000076">
    <property type="protein sequence ID" value="OAP43906.1"/>
    <property type="molecule type" value="Genomic_DNA"/>
</dbReference>
<proteinExistence type="predicted"/>
<keyword evidence="3" id="KW-1185">Reference proteome</keyword>